<dbReference type="InterPro" id="IPR011989">
    <property type="entry name" value="ARM-like"/>
</dbReference>
<evidence type="ECO:0000256" key="2">
    <source>
        <dbReference type="ARBA" id="ARBA00022664"/>
    </source>
</evidence>
<reference evidence="6 7" key="1">
    <citation type="submission" date="2024-07" db="EMBL/GenBank/DDBJ databases">
        <title>Section-level genome sequencing and comparative genomics of Aspergillus sections Usti and Cavernicolus.</title>
        <authorList>
            <consortium name="Lawrence Berkeley National Laboratory"/>
            <person name="Nybo J.L."/>
            <person name="Vesth T.C."/>
            <person name="Theobald S."/>
            <person name="Frisvad J.C."/>
            <person name="Larsen T.O."/>
            <person name="Kjaerboelling I."/>
            <person name="Rothschild-Mancinelli K."/>
            <person name="Lyhne E.K."/>
            <person name="Kogle M.E."/>
            <person name="Barry K."/>
            <person name="Clum A."/>
            <person name="Na H."/>
            <person name="Ledsgaard L."/>
            <person name="Lin J."/>
            <person name="Lipzen A."/>
            <person name="Kuo A."/>
            <person name="Riley R."/>
            <person name="Mondo S."/>
            <person name="LaButti K."/>
            <person name="Haridas S."/>
            <person name="Pangalinan J."/>
            <person name="Salamov A.A."/>
            <person name="Simmons B.A."/>
            <person name="Magnuson J.K."/>
            <person name="Chen J."/>
            <person name="Drula E."/>
            <person name="Henrissat B."/>
            <person name="Wiebenga A."/>
            <person name="Lubbers R.J."/>
            <person name="Gomes A.C."/>
            <person name="Makela M.R."/>
            <person name="Stajich J."/>
            <person name="Grigoriev I.V."/>
            <person name="Mortensen U.H."/>
            <person name="De vries R.P."/>
            <person name="Baker S.E."/>
            <person name="Andersen M.R."/>
        </authorList>
    </citation>
    <scope>NUCLEOTIDE SEQUENCE [LARGE SCALE GENOMIC DNA]</scope>
    <source>
        <strain evidence="6 7">CBS 600.67</strain>
    </source>
</reference>
<feature type="region of interest" description="Disordered" evidence="4">
    <location>
        <begin position="302"/>
        <end position="322"/>
    </location>
</feature>
<sequence length="761" mass="85287">MAQSGDQVVDQIAQLNAARNLVLGDAAFYPQIVNGVLPIIGAHSRVELRRWGTEFLAETFASPAFATSQKEQLATNVLQTVRNILELPEEDQMVLKNIVQTAASLYPLVFRHIINHPEARESWEHIEAIKQDILRRWDSFSYPVRVCCIKFAQRVVLVQTHGLIADPRRPEQNETSLAIVPRNHAILSLPNLEAESSGLLDRILTVFQEDASDPILVNATLNCLAALIRNRQSIGNKIINAILNFFPARQARSPVTPTVRVGVKSMERTSRALLINIMKRNPSHPLAGKMQQHIERLMQSRIEPADETSRKRGLPSEPTDGLDVAKRAKLSAELPPVIKIPPLPPGRISYAQLFTLTEDAGLSSFDVKQLPAEILVKIVVPLLARVDQSSLNQVVDAVRMRYQSVQKQQTTQSQPAAAEEEDDYEPEYSPMDVSPAEDQLGAVSSELAGEQPDLVSLGPFVLPRPPPLSEEQAADAGRDAVARVFDMLGSTTVTPNPVKGQGQQFGFSRLAGSTFDRDAWVTLLTRLATRAPAGLEAGPKLEADNPARRKPNISDAIRETLYRYILEDFRGRVNVGIMWLNEEWYNDRIQMKLAASNRKEEDEEVSVPLHYDHWVLRLLDGFLPYLDSRDIKIFIRFLSEIPEVTIPIAKRIASLAKDPERVNLCVQSFMYLIMFRPPAREICLDALEEVYQNYEESRPSAGKVLSRWRPQRVEQLQAEQTTLVNRTLNTQPPNETITNGFKDPRTARLSDSQTSSDTMVS</sequence>
<dbReference type="PANTHER" id="PTHR15245:SF20">
    <property type="entry name" value="SYMPLEKIN"/>
    <property type="match status" value="1"/>
</dbReference>
<feature type="compositionally biased region" description="Polar residues" evidence="4">
    <location>
        <begin position="749"/>
        <end position="761"/>
    </location>
</feature>
<keyword evidence="7" id="KW-1185">Reference proteome</keyword>
<dbReference type="PANTHER" id="PTHR15245">
    <property type="entry name" value="SYMPLEKIN-RELATED"/>
    <property type="match status" value="1"/>
</dbReference>
<evidence type="ECO:0000256" key="3">
    <source>
        <dbReference type="ARBA" id="ARBA00023242"/>
    </source>
</evidence>
<feature type="compositionally biased region" description="Polar residues" evidence="4">
    <location>
        <begin position="726"/>
        <end position="739"/>
    </location>
</feature>
<protein>
    <recommendedName>
        <fullName evidence="5">Symplekin/Pta1 N-terminal domain-containing protein</fullName>
    </recommendedName>
</protein>
<dbReference type="Gene3D" id="1.25.10.10">
    <property type="entry name" value="Leucine-rich Repeat Variant"/>
    <property type="match status" value="1"/>
</dbReference>
<feature type="region of interest" description="Disordered" evidence="4">
    <location>
        <begin position="405"/>
        <end position="433"/>
    </location>
</feature>
<evidence type="ECO:0000259" key="5">
    <source>
        <dbReference type="Pfam" id="PF11935"/>
    </source>
</evidence>
<name>A0ABR4I9Q2_9EURO</name>
<dbReference type="EMBL" id="JBFXLS010000043">
    <property type="protein sequence ID" value="KAL2824496.1"/>
    <property type="molecule type" value="Genomic_DNA"/>
</dbReference>
<comment type="caution">
    <text evidence="6">The sequence shown here is derived from an EMBL/GenBank/DDBJ whole genome shotgun (WGS) entry which is preliminary data.</text>
</comment>
<accession>A0ABR4I9Q2</accession>
<evidence type="ECO:0000313" key="7">
    <source>
        <dbReference type="Proteomes" id="UP001610335"/>
    </source>
</evidence>
<proteinExistence type="predicted"/>
<dbReference type="Proteomes" id="UP001610335">
    <property type="component" value="Unassembled WGS sequence"/>
</dbReference>
<evidence type="ECO:0000256" key="1">
    <source>
        <dbReference type="ARBA" id="ARBA00004123"/>
    </source>
</evidence>
<comment type="subcellular location">
    <subcellularLocation>
        <location evidence="1">Nucleus</location>
    </subcellularLocation>
</comment>
<feature type="domain" description="Symplekin/Pta1 N-terminal" evidence="5">
    <location>
        <begin position="91"/>
        <end position="311"/>
    </location>
</feature>
<evidence type="ECO:0000256" key="4">
    <source>
        <dbReference type="SAM" id="MobiDB-lite"/>
    </source>
</evidence>
<feature type="region of interest" description="Disordered" evidence="4">
    <location>
        <begin position="726"/>
        <end position="761"/>
    </location>
</feature>
<gene>
    <name evidence="6" type="ORF">BDW59DRAFT_147427</name>
</gene>
<keyword evidence="3" id="KW-0539">Nucleus</keyword>
<feature type="compositionally biased region" description="Low complexity" evidence="4">
    <location>
        <begin position="405"/>
        <end position="417"/>
    </location>
</feature>
<organism evidence="6 7">
    <name type="scientific">Aspergillus cavernicola</name>
    <dbReference type="NCBI Taxonomy" id="176166"/>
    <lineage>
        <taxon>Eukaryota</taxon>
        <taxon>Fungi</taxon>
        <taxon>Dikarya</taxon>
        <taxon>Ascomycota</taxon>
        <taxon>Pezizomycotina</taxon>
        <taxon>Eurotiomycetes</taxon>
        <taxon>Eurotiomycetidae</taxon>
        <taxon>Eurotiales</taxon>
        <taxon>Aspergillaceae</taxon>
        <taxon>Aspergillus</taxon>
        <taxon>Aspergillus subgen. Nidulantes</taxon>
    </lineage>
</organism>
<dbReference type="InterPro" id="IPR021850">
    <property type="entry name" value="Symplekin/Pta1"/>
</dbReference>
<dbReference type="InterPro" id="IPR032460">
    <property type="entry name" value="Symplekin/Pta1_N"/>
</dbReference>
<keyword evidence="2" id="KW-0507">mRNA processing</keyword>
<dbReference type="Pfam" id="PF11935">
    <property type="entry name" value="SYMPK_PTA1_N"/>
    <property type="match status" value="1"/>
</dbReference>
<evidence type="ECO:0000313" key="6">
    <source>
        <dbReference type="EMBL" id="KAL2824496.1"/>
    </source>
</evidence>